<dbReference type="InterPro" id="IPR029063">
    <property type="entry name" value="SAM-dependent_MTases_sf"/>
</dbReference>
<proteinExistence type="predicted"/>
<organism evidence="3 4">
    <name type="scientific">Mariniphaga sediminis</name>
    <dbReference type="NCBI Taxonomy" id="1628158"/>
    <lineage>
        <taxon>Bacteria</taxon>
        <taxon>Pseudomonadati</taxon>
        <taxon>Bacteroidota</taxon>
        <taxon>Bacteroidia</taxon>
        <taxon>Marinilabiliales</taxon>
        <taxon>Prolixibacteraceae</taxon>
        <taxon>Mariniphaga</taxon>
    </lineage>
</organism>
<dbReference type="Gene3D" id="3.40.50.150">
    <property type="entry name" value="Vaccinia Virus protein VP39"/>
    <property type="match status" value="1"/>
</dbReference>
<dbReference type="OrthoDB" id="9804312at2"/>
<dbReference type="AlphaFoldDB" id="A0A399D8V5"/>
<feature type="domain" description="Methyltransferase" evidence="2">
    <location>
        <begin position="41"/>
        <end position="128"/>
    </location>
</feature>
<reference evidence="3 4" key="1">
    <citation type="journal article" date="2015" name="Int. J. Syst. Evol. Microbiol.">
        <title>Mariniphaga sediminis sp. nov., isolated from coastal sediment.</title>
        <authorList>
            <person name="Wang F.Q."/>
            <person name="Shen Q.Y."/>
            <person name="Chen G.J."/>
            <person name="Du Z.J."/>
        </authorList>
    </citation>
    <scope>NUCLEOTIDE SEQUENCE [LARGE SCALE GENOMIC DNA]</scope>
    <source>
        <strain evidence="3 4">SY21</strain>
    </source>
</reference>
<name>A0A399D8V5_9BACT</name>
<dbReference type="EMBL" id="QWET01000002">
    <property type="protein sequence ID" value="RIH66842.1"/>
    <property type="molecule type" value="Genomic_DNA"/>
</dbReference>
<sequence length="197" mass="22534">MSEFWNERYAAKEYVYGTDPNEFLKGHLEKLSPGRILFPAEGEGRNAVFAAQRGWEVFAFDSSSEARVKAKNLASEKEVSIKYQVESLEHVHYPPEEFDCIALIFAHFQPDKRKSYHQKLLTFLKPQGTIILVGFSKNQIKNNSGGPRNIEMLFSEEELKSDFQSLSELKIQELETELDEGTFHLGNASVIHMIGFK</sequence>
<evidence type="ECO:0000313" key="3">
    <source>
        <dbReference type="EMBL" id="RIH66842.1"/>
    </source>
</evidence>
<gene>
    <name evidence="3" type="ORF">D1164_03645</name>
</gene>
<dbReference type="InterPro" id="IPR041698">
    <property type="entry name" value="Methyltransf_25"/>
</dbReference>
<dbReference type="GO" id="GO:0032259">
    <property type="term" value="P:methylation"/>
    <property type="evidence" value="ECO:0007669"/>
    <property type="project" value="UniProtKB-KW"/>
</dbReference>
<comment type="caution">
    <text evidence="3">The sequence shown here is derived from an EMBL/GenBank/DDBJ whole genome shotgun (WGS) entry which is preliminary data.</text>
</comment>
<evidence type="ECO:0000313" key="4">
    <source>
        <dbReference type="Proteomes" id="UP000266441"/>
    </source>
</evidence>
<keyword evidence="3" id="KW-0489">Methyltransferase</keyword>
<dbReference type="Pfam" id="PF13649">
    <property type="entry name" value="Methyltransf_25"/>
    <property type="match status" value="1"/>
</dbReference>
<keyword evidence="4" id="KW-1185">Reference proteome</keyword>
<accession>A0A399D8V5</accession>
<keyword evidence="1 3" id="KW-0808">Transferase</keyword>
<dbReference type="PANTHER" id="PTHR43861">
    <property type="entry name" value="TRANS-ACONITATE 2-METHYLTRANSFERASE-RELATED"/>
    <property type="match status" value="1"/>
</dbReference>
<dbReference type="SUPFAM" id="SSF53335">
    <property type="entry name" value="S-adenosyl-L-methionine-dependent methyltransferases"/>
    <property type="match status" value="1"/>
</dbReference>
<protein>
    <submittedName>
        <fullName evidence="3">Class I SAM-dependent methyltransferase</fullName>
    </submittedName>
</protein>
<dbReference type="Proteomes" id="UP000266441">
    <property type="component" value="Unassembled WGS sequence"/>
</dbReference>
<dbReference type="GO" id="GO:0008168">
    <property type="term" value="F:methyltransferase activity"/>
    <property type="evidence" value="ECO:0007669"/>
    <property type="project" value="UniProtKB-KW"/>
</dbReference>
<dbReference type="PANTHER" id="PTHR43861:SF3">
    <property type="entry name" value="PUTATIVE (AFU_ORTHOLOGUE AFUA_2G14390)-RELATED"/>
    <property type="match status" value="1"/>
</dbReference>
<evidence type="ECO:0000256" key="1">
    <source>
        <dbReference type="ARBA" id="ARBA00022679"/>
    </source>
</evidence>
<evidence type="ECO:0000259" key="2">
    <source>
        <dbReference type="Pfam" id="PF13649"/>
    </source>
</evidence>